<dbReference type="InterPro" id="IPR006179">
    <property type="entry name" value="5_nucleotidase/apyrase"/>
</dbReference>
<sequence>MATLGKDLLWTSDVGAGLAGGAEVSAYDSQRGLALILGPEGVQALNAADGTPRFSLPASDLGDLGNGNSVAVHGDVVAASYDSAEAGGNGVVAFYQLNADGSSAELLRVTEVGAVPDMVTFTPDGKQLLVAIEGEPNDGYGAGASGDPVGGIAIIDVATGESRFAGFDCFNTDALRADGVRITGVEEITARTDLEPEYIALSPDGATAYVTLQENNAIGVLDIASGRFTAVHGLGTKDHSVEGQGLDTTDADEASNVVTAPLHGLYMPDGLASFTLEGKTYLITANEGDAAEWGDYSDVARIGEVVLDPEAFPDAAALQQDDVLGRLEISTADGDVDGDGNFDKLYSFGARSFSIWEVTEDGLKQTYDAGDMMERMLAQDAPELLDDGRSDSKGPEPESVTMGTINGQLYAFLALERADSVMAFAINGPDQVEYAGIIPTDDAPEVIHFVAAEDAPGAVGGPMLIAPNEGSGIVTAHRLETEAPAEGDFTLQILHASDFEGGLAAVDRASQFAAIVDKLEDEAENSITLSSGDNYLPGPFLAAGSDASVEDEYQDLYAWLLGVPKEQLAGLSLSPAAADIAILNAIGVEASVFGNHEWDLGPNVVADAIGFAEDEGEVSAIGALFPYLSANLDFSGEAGLAAIYTELLLNAADYATTAGDLSSAEALAAEAAAPQIAPWTTITEGGETIGVLGVTTQLLASISSPGGVELLDPSGDGGVDNTDELATILQPLVDEMAAQGINKIVLLSHLQQYQLELDLAAKLSGVDVIIAGGSHAVFADAGDALQPGDVAAQDYPVLVTGADGNSVAVVNTGNEYSYVGRLQVTFDEQGHIVPDSLDPASSGAYAVNEEAVSALWGTDDAYAEGSRGGEVTALTDAIGGVINTKDGNLFGFTEVFLEGRRAEVRTEETNLGNLSADANLYVAKQVDDEVTVSIKNGGGIRAEIGTIGTGAEAGELPPGANPDAGKPQGAISQLDIENSLRFNNALSVVSVSAEELARIFEYAVAGVAEGATPGSFGQVGGVSFSYDPTGTAQVLNEDGSVATAGTRIRNLAILDDAGTVLDTVVADGALVGDAGRAIKMVTLSFLADGGDGYPIGLYADERTDLLDNGALDEGAASFADSGTEQDALAEYLAAKHGTAEAAFRQADTGAVEDERIQNLALREDTVPVDGDLPAVPVDGTDGDDRLSGTDAGDLISGNAGDDVIRGLAGDDVLRGGAGDDRLQGDEGDDVLIGNAGDDRLRGLAGEDELRGGAGDDRLDGGEGRDLLRGGTGDDLLAGGACNDDLRGGAGDDRLLGGAGDDRLAGGAGNNRLQGGAGSDTFVFGTLEPGTLQRIADFTVGEDRLELSAEVFTALGKPGALSEDDFALRGDDAAALLYDAENGNLYYDQNGSEGGDAVRIGFLGRDLALTAQDFWIA</sequence>
<dbReference type="PRINTS" id="PR01607">
    <property type="entry name" value="APYRASEFAMLY"/>
</dbReference>
<dbReference type="SUPFAM" id="SSF51120">
    <property type="entry name" value="beta-Roll"/>
    <property type="match status" value="1"/>
</dbReference>
<dbReference type="SUPFAM" id="SSF50969">
    <property type="entry name" value="YVTN repeat-like/Quinoprotein amine dehydrogenase"/>
    <property type="match status" value="1"/>
</dbReference>
<name>A0ABS9WAP2_9PROT</name>
<organism evidence="4 5">
    <name type="scientific">Teichococcus vastitatis</name>
    <dbReference type="NCBI Taxonomy" id="2307076"/>
    <lineage>
        <taxon>Bacteria</taxon>
        <taxon>Pseudomonadati</taxon>
        <taxon>Pseudomonadota</taxon>
        <taxon>Alphaproteobacteria</taxon>
        <taxon>Acetobacterales</taxon>
        <taxon>Roseomonadaceae</taxon>
        <taxon>Roseomonas</taxon>
    </lineage>
</organism>
<dbReference type="Pfam" id="PF02872">
    <property type="entry name" value="5_nucleotid_C"/>
    <property type="match status" value="1"/>
</dbReference>
<dbReference type="Gene3D" id="3.60.21.10">
    <property type="match status" value="1"/>
</dbReference>
<reference evidence="4 5" key="1">
    <citation type="submission" date="2022-03" db="EMBL/GenBank/DDBJ databases">
        <title>Complete genome analysis of Roseomonas KG 17.1 : a prolific producer of plant growth promoters.</title>
        <authorList>
            <person name="Saadouli I."/>
            <person name="Najjari A."/>
            <person name="Mosbah A."/>
            <person name="Ouzari H.I."/>
        </authorList>
    </citation>
    <scope>NUCLEOTIDE SEQUENCE [LARGE SCALE GENOMIC DNA]</scope>
    <source>
        <strain evidence="4 5">KG17-1</strain>
    </source>
</reference>
<dbReference type="InterPro" id="IPR015943">
    <property type="entry name" value="WD40/YVTN_repeat-like_dom_sf"/>
</dbReference>
<feature type="region of interest" description="Disordered" evidence="1">
    <location>
        <begin position="1215"/>
        <end position="1264"/>
    </location>
</feature>
<evidence type="ECO:0000313" key="5">
    <source>
        <dbReference type="Proteomes" id="UP001201985"/>
    </source>
</evidence>
<dbReference type="PRINTS" id="PR00313">
    <property type="entry name" value="CABNDNGRPT"/>
</dbReference>
<dbReference type="PROSITE" id="PS00330">
    <property type="entry name" value="HEMOLYSIN_CALCIUM"/>
    <property type="match status" value="1"/>
</dbReference>
<dbReference type="Pfam" id="PF22494">
    <property type="entry name" value="choice_anch_I"/>
    <property type="match status" value="1"/>
</dbReference>
<dbReference type="InterPro" id="IPR018511">
    <property type="entry name" value="Hemolysin-typ_Ca-bd_CS"/>
</dbReference>
<dbReference type="EMBL" id="JALBUU010000125">
    <property type="protein sequence ID" value="MCI0756364.1"/>
    <property type="molecule type" value="Genomic_DNA"/>
</dbReference>
<dbReference type="InterPro" id="IPR001343">
    <property type="entry name" value="Hemolysn_Ca-bd"/>
</dbReference>
<dbReference type="Proteomes" id="UP001201985">
    <property type="component" value="Unassembled WGS sequence"/>
</dbReference>
<gene>
    <name evidence="4" type="ORF">MON41_22255</name>
</gene>
<feature type="domain" description="5'-Nucleotidase C-terminal" evidence="2">
    <location>
        <begin position="893"/>
        <end position="1094"/>
    </location>
</feature>
<dbReference type="RefSeq" id="WP_120009314.1">
    <property type="nucleotide sequence ID" value="NZ_JALBUU010000125.1"/>
</dbReference>
<accession>A0ABS9WAP2</accession>
<dbReference type="PANTHER" id="PTHR11575">
    <property type="entry name" value="5'-NUCLEOTIDASE-RELATED"/>
    <property type="match status" value="1"/>
</dbReference>
<dbReference type="PANTHER" id="PTHR11575:SF24">
    <property type="entry name" value="5'-NUCLEOTIDASE"/>
    <property type="match status" value="1"/>
</dbReference>
<dbReference type="Gene3D" id="2.150.10.10">
    <property type="entry name" value="Serralysin-like metalloprotease, C-terminal"/>
    <property type="match status" value="3"/>
</dbReference>
<dbReference type="InterPro" id="IPR036907">
    <property type="entry name" value="5'-Nucleotdase_C_sf"/>
</dbReference>
<feature type="compositionally biased region" description="Basic and acidic residues" evidence="1">
    <location>
        <begin position="1247"/>
        <end position="1264"/>
    </location>
</feature>
<dbReference type="SUPFAM" id="SSF56300">
    <property type="entry name" value="Metallo-dependent phosphatases"/>
    <property type="match status" value="1"/>
</dbReference>
<dbReference type="Gene3D" id="2.130.10.10">
    <property type="entry name" value="YVTN repeat-like/Quinoprotein amine dehydrogenase"/>
    <property type="match status" value="1"/>
</dbReference>
<evidence type="ECO:0000259" key="3">
    <source>
        <dbReference type="Pfam" id="PF22494"/>
    </source>
</evidence>
<feature type="domain" description="Choice-of-anchor I" evidence="3">
    <location>
        <begin position="19"/>
        <end position="456"/>
    </location>
</feature>
<dbReference type="Gene3D" id="3.90.780.10">
    <property type="entry name" value="5'-Nucleotidase, C-terminal domain"/>
    <property type="match status" value="1"/>
</dbReference>
<dbReference type="InterPro" id="IPR011049">
    <property type="entry name" value="Serralysin-like_metalloprot_C"/>
</dbReference>
<evidence type="ECO:0000259" key="2">
    <source>
        <dbReference type="Pfam" id="PF02872"/>
    </source>
</evidence>
<dbReference type="InterPro" id="IPR055188">
    <property type="entry name" value="Choice_anch_I"/>
</dbReference>
<protein>
    <submittedName>
        <fullName evidence="4">Choice-of-anchor I family protein</fullName>
    </submittedName>
</protein>
<dbReference type="InterPro" id="IPR008334">
    <property type="entry name" value="5'-Nucleotdase_C"/>
</dbReference>
<evidence type="ECO:0000313" key="4">
    <source>
        <dbReference type="EMBL" id="MCI0756364.1"/>
    </source>
</evidence>
<dbReference type="InterPro" id="IPR011044">
    <property type="entry name" value="Quino_amine_DH_bsu"/>
</dbReference>
<dbReference type="NCBIfam" id="NF038117">
    <property type="entry name" value="choice_anch_I"/>
    <property type="match status" value="1"/>
</dbReference>
<comment type="caution">
    <text evidence="4">The sequence shown here is derived from an EMBL/GenBank/DDBJ whole genome shotgun (WGS) entry which is preliminary data.</text>
</comment>
<feature type="compositionally biased region" description="Basic and acidic residues" evidence="1">
    <location>
        <begin position="1215"/>
        <end position="1224"/>
    </location>
</feature>
<proteinExistence type="predicted"/>
<keyword evidence="5" id="KW-1185">Reference proteome</keyword>
<dbReference type="InterPro" id="IPR029052">
    <property type="entry name" value="Metallo-depent_PP-like"/>
</dbReference>
<dbReference type="SUPFAM" id="SSF55816">
    <property type="entry name" value="5'-nucleotidase (syn. UDP-sugar hydrolase), C-terminal domain"/>
    <property type="match status" value="1"/>
</dbReference>
<dbReference type="Pfam" id="PF00353">
    <property type="entry name" value="HemolysinCabind"/>
    <property type="match status" value="3"/>
</dbReference>
<evidence type="ECO:0000256" key="1">
    <source>
        <dbReference type="SAM" id="MobiDB-lite"/>
    </source>
</evidence>